<dbReference type="GO" id="GO:0003700">
    <property type="term" value="F:DNA-binding transcription factor activity"/>
    <property type="evidence" value="ECO:0007669"/>
    <property type="project" value="InterPro"/>
</dbReference>
<evidence type="ECO:0000313" key="6">
    <source>
        <dbReference type="Proteomes" id="UP001454036"/>
    </source>
</evidence>
<dbReference type="EMBL" id="BAABME010002649">
    <property type="protein sequence ID" value="GAA0155557.1"/>
    <property type="molecule type" value="Genomic_DNA"/>
</dbReference>
<dbReference type="InterPro" id="IPR040356">
    <property type="entry name" value="SPEAR"/>
</dbReference>
<organism evidence="5 6">
    <name type="scientific">Lithospermum erythrorhizon</name>
    <name type="common">Purple gromwell</name>
    <name type="synonym">Lithospermum officinale var. erythrorhizon</name>
    <dbReference type="NCBI Taxonomy" id="34254"/>
    <lineage>
        <taxon>Eukaryota</taxon>
        <taxon>Viridiplantae</taxon>
        <taxon>Streptophyta</taxon>
        <taxon>Embryophyta</taxon>
        <taxon>Tracheophyta</taxon>
        <taxon>Spermatophyta</taxon>
        <taxon>Magnoliopsida</taxon>
        <taxon>eudicotyledons</taxon>
        <taxon>Gunneridae</taxon>
        <taxon>Pentapetalae</taxon>
        <taxon>asterids</taxon>
        <taxon>lamiids</taxon>
        <taxon>Boraginales</taxon>
        <taxon>Boraginaceae</taxon>
        <taxon>Boraginoideae</taxon>
        <taxon>Lithospermeae</taxon>
        <taxon>Lithospermum</taxon>
    </lineage>
</organism>
<feature type="compositionally biased region" description="Basic residues" evidence="4">
    <location>
        <begin position="1"/>
        <end position="10"/>
    </location>
</feature>
<evidence type="ECO:0000256" key="3">
    <source>
        <dbReference type="ARBA" id="ARBA00023163"/>
    </source>
</evidence>
<protein>
    <submittedName>
        <fullName evidence="5">Uncharacterized protein</fullName>
    </submittedName>
</protein>
<evidence type="ECO:0000256" key="1">
    <source>
        <dbReference type="ARBA" id="ARBA00022491"/>
    </source>
</evidence>
<feature type="region of interest" description="Disordered" evidence="4">
    <location>
        <begin position="1"/>
        <end position="32"/>
    </location>
</feature>
<comment type="caution">
    <text evidence="5">The sequence shown here is derived from an EMBL/GenBank/DDBJ whole genome shotgun (WGS) entry which is preliminary data.</text>
</comment>
<dbReference type="PANTHER" id="PTHR33388:SF2">
    <property type="entry name" value="PROTEIN SPOROCYTELESS"/>
    <property type="match status" value="1"/>
</dbReference>
<proteinExistence type="predicted"/>
<dbReference type="Proteomes" id="UP001454036">
    <property type="component" value="Unassembled WGS sequence"/>
</dbReference>
<evidence type="ECO:0000256" key="2">
    <source>
        <dbReference type="ARBA" id="ARBA00023015"/>
    </source>
</evidence>
<reference evidence="5 6" key="1">
    <citation type="submission" date="2024-01" db="EMBL/GenBank/DDBJ databases">
        <title>The complete chloroplast genome sequence of Lithospermum erythrorhizon: insights into the phylogenetic relationship among Boraginaceae species and the maternal lineages of purple gromwells.</title>
        <authorList>
            <person name="Okada T."/>
            <person name="Watanabe K."/>
        </authorList>
    </citation>
    <scope>NUCLEOTIDE SEQUENCE [LARGE SCALE GENOMIC DNA]</scope>
</reference>
<keyword evidence="1" id="KW-0678">Repressor</keyword>
<dbReference type="AlphaFoldDB" id="A0AAV3PUT3"/>
<name>A0AAV3PUT3_LITER</name>
<gene>
    <name evidence="5" type="ORF">LIER_13259</name>
</gene>
<sequence length="243" mass="26308">MEDKKRRKSKGGNDESCSSKKKKDRTPQRGLGVATLERLRVQENLKQMTQNTNNLPFDLFMDSSSMNNNNVVVPGVPFPPTFGTFEGIHNNNNNNKVEVGLFFGDQEGLFVQRVGGFNGLFSGKNCVGFSGVGLGNGSNVNKNEASNELSSTPLSFFGLSDKCGFCHKKKRVDAKVANQAQAVEVVAVHRKGGPCGGGVMMEYEFFPEKGGRNCSSSTSVVEELMRSGGVESSSSIDLTLKLY</sequence>
<keyword evidence="3" id="KW-0804">Transcription</keyword>
<accession>A0AAV3PUT3</accession>
<keyword evidence="6" id="KW-1185">Reference proteome</keyword>
<dbReference type="PANTHER" id="PTHR33388">
    <property type="entry name" value="OS01G0212500 PROTEIN"/>
    <property type="match status" value="1"/>
</dbReference>
<keyword evidence="2" id="KW-0805">Transcription regulation</keyword>
<evidence type="ECO:0000256" key="4">
    <source>
        <dbReference type="SAM" id="MobiDB-lite"/>
    </source>
</evidence>
<evidence type="ECO:0000313" key="5">
    <source>
        <dbReference type="EMBL" id="GAA0155557.1"/>
    </source>
</evidence>